<feature type="transmembrane region" description="Helical" evidence="1">
    <location>
        <begin position="486"/>
        <end position="504"/>
    </location>
</feature>
<protein>
    <recommendedName>
        <fullName evidence="5">Integral membrane protein</fullName>
    </recommendedName>
</protein>
<keyword evidence="1" id="KW-1133">Transmembrane helix</keyword>
<feature type="transmembrane region" description="Helical" evidence="1">
    <location>
        <begin position="229"/>
        <end position="251"/>
    </location>
</feature>
<reference evidence="3" key="1">
    <citation type="journal article" date="2014" name="Int. J. Syst. Evol. Microbiol.">
        <title>Complete genome sequence of Corynebacterium casei LMG S-19264T (=DSM 44701T), isolated from a smear-ripened cheese.</title>
        <authorList>
            <consortium name="US DOE Joint Genome Institute (JGI-PGF)"/>
            <person name="Walter F."/>
            <person name="Albersmeier A."/>
            <person name="Kalinowski J."/>
            <person name="Ruckert C."/>
        </authorList>
    </citation>
    <scope>NUCLEOTIDE SEQUENCE</scope>
    <source>
        <strain evidence="3">JCM 4125</strain>
    </source>
</reference>
<proteinExistence type="predicted"/>
<evidence type="ECO:0000256" key="2">
    <source>
        <dbReference type="SAM" id="SignalP"/>
    </source>
</evidence>
<feature type="transmembrane region" description="Helical" evidence="1">
    <location>
        <begin position="548"/>
        <end position="566"/>
    </location>
</feature>
<feature type="transmembrane region" description="Helical" evidence="1">
    <location>
        <begin position="713"/>
        <end position="735"/>
    </location>
</feature>
<feature type="transmembrane region" description="Helical" evidence="1">
    <location>
        <begin position="424"/>
        <end position="445"/>
    </location>
</feature>
<dbReference type="EMBL" id="BMSA01000036">
    <property type="protein sequence ID" value="GGT89661.1"/>
    <property type="molecule type" value="Genomic_DNA"/>
</dbReference>
<evidence type="ECO:0000313" key="3">
    <source>
        <dbReference type="EMBL" id="GGT89661.1"/>
    </source>
</evidence>
<feature type="transmembrane region" description="Helical" evidence="1">
    <location>
        <begin position="336"/>
        <end position="354"/>
    </location>
</feature>
<keyword evidence="1" id="KW-0812">Transmembrane</keyword>
<feature type="transmembrane region" description="Helical" evidence="1">
    <location>
        <begin position="382"/>
        <end position="404"/>
    </location>
</feature>
<dbReference type="InterPro" id="IPR046176">
    <property type="entry name" value="DUF6185"/>
</dbReference>
<feature type="transmembrane region" description="Helical" evidence="1">
    <location>
        <begin position="310"/>
        <end position="329"/>
    </location>
</feature>
<feature type="signal peptide" evidence="2">
    <location>
        <begin position="1"/>
        <end position="27"/>
    </location>
</feature>
<evidence type="ECO:0000313" key="4">
    <source>
        <dbReference type="Proteomes" id="UP000646776"/>
    </source>
</evidence>
<accession>A0A918HPG9</accession>
<feature type="chain" id="PRO_5037127374" description="Integral membrane protein" evidence="2">
    <location>
        <begin position="28"/>
        <end position="866"/>
    </location>
</feature>
<dbReference type="Pfam" id="PF19683">
    <property type="entry name" value="DUF6185"/>
    <property type="match status" value="1"/>
</dbReference>
<keyword evidence="2" id="KW-0732">Signal</keyword>
<evidence type="ECO:0008006" key="5">
    <source>
        <dbReference type="Google" id="ProtNLM"/>
    </source>
</evidence>
<feature type="transmembrane region" description="Helical" evidence="1">
    <location>
        <begin position="272"/>
        <end position="290"/>
    </location>
</feature>
<feature type="transmembrane region" description="Helical" evidence="1">
    <location>
        <begin position="775"/>
        <end position="795"/>
    </location>
</feature>
<organism evidence="3 4">
    <name type="scientific">Streptomyces phaeofaciens</name>
    <dbReference type="NCBI Taxonomy" id="68254"/>
    <lineage>
        <taxon>Bacteria</taxon>
        <taxon>Bacillati</taxon>
        <taxon>Actinomycetota</taxon>
        <taxon>Actinomycetes</taxon>
        <taxon>Kitasatosporales</taxon>
        <taxon>Streptomycetaceae</taxon>
        <taxon>Streptomyces</taxon>
    </lineage>
</organism>
<feature type="transmembrane region" description="Helical" evidence="1">
    <location>
        <begin position="524"/>
        <end position="542"/>
    </location>
</feature>
<dbReference type="AlphaFoldDB" id="A0A918HPG9"/>
<name>A0A918HPG9_9ACTN</name>
<keyword evidence="1" id="KW-0472">Membrane</keyword>
<dbReference type="Proteomes" id="UP000646776">
    <property type="component" value="Unassembled WGS sequence"/>
</dbReference>
<gene>
    <name evidence="3" type="ORF">GCM10010226_79830</name>
</gene>
<reference evidence="3" key="2">
    <citation type="submission" date="2020-09" db="EMBL/GenBank/DDBJ databases">
        <authorList>
            <person name="Sun Q."/>
            <person name="Ohkuma M."/>
        </authorList>
    </citation>
    <scope>NUCLEOTIDE SEQUENCE</scope>
    <source>
        <strain evidence="3">JCM 4125</strain>
    </source>
</reference>
<feature type="transmembrane region" description="Helical" evidence="1">
    <location>
        <begin position="747"/>
        <end position="769"/>
    </location>
</feature>
<comment type="caution">
    <text evidence="3">The sequence shown here is derived from an EMBL/GenBank/DDBJ whole genome shotgun (WGS) entry which is preliminary data.</text>
</comment>
<dbReference type="RefSeq" id="WP_189717539.1">
    <property type="nucleotide sequence ID" value="NZ_BMSA01000036.1"/>
</dbReference>
<feature type="transmembrane region" description="Helical" evidence="1">
    <location>
        <begin position="674"/>
        <end position="693"/>
    </location>
</feature>
<evidence type="ECO:0000256" key="1">
    <source>
        <dbReference type="SAM" id="Phobius"/>
    </source>
</evidence>
<sequence>MRKLLFLMVLTGLLALSSLGPGSTAHAADDVCLATQLKAARVSVSVSLKHDGEATTRAESRLVVRVPKTWGLAPDLLLNGDSERYRKAMRCLLRDPAASQTQRDTEWRPGPPAVVVTEKWITVDYFAVTHVDDRRDRDFGVWRISPGERFWRLILLRPPSLDQAWWQKVTIDLGGRAARSMTPMPTTGSTTRLTWDRPKAGGPAVDVRVGIQPPATKALAVRWGDGFRYLAGSAVWLLWSGLVLVGLLRLVRRLSPAPAALVQTPAEEATRRNLLLWAWITAVAALVFEVDDQLPRVLGDIGVFAWWPDHRVAVHFVLAVCGGAALCLFGRPRPEAWVTVLIATAYTLLVAVAPERFGLPTGFWLYEDNTADVERLRQAHGMVWIALACWCVAFVWLVGTLASLRRLREAVRAPVAGVPPRGRFPWWALIVCAAVALLVVGLGLASSQGVWAQENWLSAHDPSYRDRRLAHLYNDLAWFPSNWADWFHPNICGWYGVIGVLLAVLSARSAAPGAATVSPGRTELFALSLLLVAQILPTPGGYAGAPVWMVNLLPLFLVGLLLLAVGRRRAVLSRTFGENEPSLREVIRESDRSWLIDSARQYRDLHSQLRRLEQGDQDSERAQLEDRLDAIHRWNPGDTTSGHAGKKLPDSVDAVDLTLAWGPCDTWWNNGRRAALFAVLLSLPATAVAFWADNVRGPLWGDTARSQFGVVNLVDYVVTWEVVGGVLGFTLGALWRVLPGRRGPAKALGLSLVYAAPVAVHWVLSTIAGEPIGTLALDVALTLLVLTSTGVVMDIDTFRREGHYWPTKAALLLSVYQLRTASVQLAFFVAQAVALVGVWQQLKGNDPMVLIQPEPPPGTPESGGAP</sequence>
<keyword evidence="4" id="KW-1185">Reference proteome</keyword>